<dbReference type="AlphaFoldDB" id="A0A4P7W5U0"/>
<evidence type="ECO:0000313" key="3">
    <source>
        <dbReference type="EMBL" id="QCD43457.1"/>
    </source>
</evidence>
<dbReference type="Proteomes" id="UP000297149">
    <property type="component" value="Chromosome"/>
</dbReference>
<accession>A0A4P7W5U0</accession>
<dbReference type="InterPro" id="IPR013022">
    <property type="entry name" value="Xyl_isomerase-like_TIM-brl"/>
</dbReference>
<feature type="domain" description="Xylose isomerase-like TIM barrel" evidence="2">
    <location>
        <begin position="48"/>
        <end position="287"/>
    </location>
</feature>
<organism evidence="3 4">
    <name type="scientific">Duncaniella dubosii</name>
    <dbReference type="NCBI Taxonomy" id="2518971"/>
    <lineage>
        <taxon>Bacteria</taxon>
        <taxon>Pseudomonadati</taxon>
        <taxon>Bacteroidota</taxon>
        <taxon>Bacteroidia</taxon>
        <taxon>Bacteroidales</taxon>
        <taxon>Muribaculaceae</taxon>
        <taxon>Duncaniella</taxon>
    </lineage>
</organism>
<dbReference type="InterPro" id="IPR036237">
    <property type="entry name" value="Xyl_isomerase-like_sf"/>
</dbReference>
<keyword evidence="1" id="KW-0732">Signal</keyword>
<keyword evidence="4" id="KW-1185">Reference proteome</keyword>
<dbReference type="PANTHER" id="PTHR12110">
    <property type="entry name" value="HYDROXYPYRUVATE ISOMERASE"/>
    <property type="match status" value="1"/>
</dbReference>
<proteinExistence type="predicted"/>
<keyword evidence="3" id="KW-0413">Isomerase</keyword>
<dbReference type="PANTHER" id="PTHR12110:SF41">
    <property type="entry name" value="INOSOSE DEHYDRATASE"/>
    <property type="match status" value="1"/>
</dbReference>
<reference evidence="4" key="1">
    <citation type="submission" date="2019-02" db="EMBL/GenBank/DDBJ databases">
        <title>Isolation and identification of novel species under the genus Muribaculum.</title>
        <authorList>
            <person name="Miyake S."/>
            <person name="Ding Y."/>
            <person name="Low A."/>
            <person name="Soh M."/>
            <person name="Seedorf H."/>
        </authorList>
    </citation>
    <scope>NUCLEOTIDE SEQUENCE [LARGE SCALE GENOMIC DNA]</scope>
    <source>
        <strain evidence="4">H5</strain>
    </source>
</reference>
<protein>
    <submittedName>
        <fullName evidence="3">Sugar phosphate isomerase/epimerase</fullName>
    </submittedName>
</protein>
<feature type="signal peptide" evidence="1">
    <location>
        <begin position="1"/>
        <end position="21"/>
    </location>
</feature>
<evidence type="ECO:0000313" key="4">
    <source>
        <dbReference type="Proteomes" id="UP000297149"/>
    </source>
</evidence>
<dbReference type="KEGG" id="ddb:E7747_15045"/>
<evidence type="ECO:0000256" key="1">
    <source>
        <dbReference type="SAM" id="SignalP"/>
    </source>
</evidence>
<feature type="chain" id="PRO_5020566225" evidence="1">
    <location>
        <begin position="22"/>
        <end position="296"/>
    </location>
</feature>
<dbReference type="EMBL" id="CP039396">
    <property type="protein sequence ID" value="QCD43457.1"/>
    <property type="molecule type" value="Genomic_DNA"/>
</dbReference>
<dbReference type="Pfam" id="PF01261">
    <property type="entry name" value="AP_endonuc_2"/>
    <property type="match status" value="1"/>
</dbReference>
<dbReference type="SUPFAM" id="SSF51658">
    <property type="entry name" value="Xylose isomerase-like"/>
    <property type="match status" value="1"/>
</dbReference>
<sequence length="296" mass="33291">MTSKRLLSLLLATLLVLPVFAQEKKCDHRYKVAACDWMMLKRQKIGSFKLMKELKGDGVEMDAGGLGARDTFDNKFHQQHFRVLFRHTADSLGIEVPSVAMSGFFGQSFIEKKTYAELIDDCLSTMEAMNAKVAFLPLGGIKEDWTVKGPARNELVKRLRESGEKAKAKGMVIGIRVPLPAKDAKKLLKEIDSDGIKIYFNLQDVLDAGRNPVKELKAIGKDNICQIHLSNTDGFNLKDDPQVDLPAIKKALDKMGWSGWLVVERSRDKDHVRNVKHNFGNNIRYIKEVFQAGDCI</sequence>
<dbReference type="Gene3D" id="3.20.20.150">
    <property type="entry name" value="Divalent-metal-dependent TIM barrel enzymes"/>
    <property type="match status" value="1"/>
</dbReference>
<gene>
    <name evidence="3" type="ORF">E7747_15045</name>
</gene>
<evidence type="ECO:0000259" key="2">
    <source>
        <dbReference type="Pfam" id="PF01261"/>
    </source>
</evidence>
<name>A0A4P7W5U0_9BACT</name>
<dbReference type="GO" id="GO:0016853">
    <property type="term" value="F:isomerase activity"/>
    <property type="evidence" value="ECO:0007669"/>
    <property type="project" value="UniProtKB-KW"/>
</dbReference>
<dbReference type="RefSeq" id="WP_136416817.1">
    <property type="nucleotide sequence ID" value="NZ_CP039396.1"/>
</dbReference>
<dbReference type="InterPro" id="IPR050312">
    <property type="entry name" value="IolE/XylAMocC-like"/>
</dbReference>